<dbReference type="AlphaFoldDB" id="A0A0A8ZRD3"/>
<dbReference type="EMBL" id="GBRH01256544">
    <property type="protein sequence ID" value="JAD41351.1"/>
    <property type="molecule type" value="Transcribed_RNA"/>
</dbReference>
<protein>
    <submittedName>
        <fullName evidence="1">Uncharacterized protein</fullName>
    </submittedName>
</protein>
<organism evidence="1">
    <name type="scientific">Arundo donax</name>
    <name type="common">Giant reed</name>
    <name type="synonym">Donax arundinaceus</name>
    <dbReference type="NCBI Taxonomy" id="35708"/>
    <lineage>
        <taxon>Eukaryota</taxon>
        <taxon>Viridiplantae</taxon>
        <taxon>Streptophyta</taxon>
        <taxon>Embryophyta</taxon>
        <taxon>Tracheophyta</taxon>
        <taxon>Spermatophyta</taxon>
        <taxon>Magnoliopsida</taxon>
        <taxon>Liliopsida</taxon>
        <taxon>Poales</taxon>
        <taxon>Poaceae</taxon>
        <taxon>PACMAD clade</taxon>
        <taxon>Arundinoideae</taxon>
        <taxon>Arundineae</taxon>
        <taxon>Arundo</taxon>
    </lineage>
</organism>
<accession>A0A0A8ZRD3</accession>
<reference evidence="1" key="2">
    <citation type="journal article" date="2015" name="Data Brief">
        <title>Shoot transcriptome of the giant reed, Arundo donax.</title>
        <authorList>
            <person name="Barrero R.A."/>
            <person name="Guerrero F.D."/>
            <person name="Moolhuijzen P."/>
            <person name="Goolsby J.A."/>
            <person name="Tidwell J."/>
            <person name="Bellgard S.E."/>
            <person name="Bellgard M.I."/>
        </authorList>
    </citation>
    <scope>NUCLEOTIDE SEQUENCE</scope>
    <source>
        <tissue evidence="1">Shoot tissue taken approximately 20 cm above the soil surface</tissue>
    </source>
</reference>
<reference evidence="1" key="1">
    <citation type="submission" date="2014-09" db="EMBL/GenBank/DDBJ databases">
        <authorList>
            <person name="Magalhaes I.L.F."/>
            <person name="Oliveira U."/>
            <person name="Santos F.R."/>
            <person name="Vidigal T.H.D.A."/>
            <person name="Brescovit A.D."/>
            <person name="Santos A.J."/>
        </authorList>
    </citation>
    <scope>NUCLEOTIDE SEQUENCE</scope>
    <source>
        <tissue evidence="1">Shoot tissue taken approximately 20 cm above the soil surface</tissue>
    </source>
</reference>
<name>A0A0A8ZRD3_ARUDO</name>
<proteinExistence type="predicted"/>
<evidence type="ECO:0000313" key="1">
    <source>
        <dbReference type="EMBL" id="JAD41351.1"/>
    </source>
</evidence>
<sequence length="30" mass="3387">MRTAISLYGDRNSYCSAFNVLGEWLVPPII</sequence>